<proteinExistence type="predicted"/>
<feature type="compositionally biased region" description="Basic residues" evidence="1">
    <location>
        <begin position="223"/>
        <end position="235"/>
    </location>
</feature>
<feature type="region of interest" description="Disordered" evidence="1">
    <location>
        <begin position="1021"/>
        <end position="1044"/>
    </location>
</feature>
<dbReference type="OrthoDB" id="5607at2759"/>
<dbReference type="GO" id="GO:0141166">
    <property type="term" value="P:chromosomal 5-methylcytosine DNA demethylation pathway"/>
    <property type="evidence" value="ECO:0007669"/>
    <property type="project" value="InterPro"/>
</dbReference>
<feature type="compositionally biased region" description="Low complexity" evidence="1">
    <location>
        <begin position="1024"/>
        <end position="1041"/>
    </location>
</feature>
<sequence>MQESSAQQAALSSPMSSGAEQHGSLSIQPSWNMPAACTQVPINIVVFHRRLTGRGSRPQLPPPHSFMPTPALPDASEGDMTMNPAQLATPDKYNSEHLWPNGLYDEASKGENGTEASQRQQLATTVFRDNHDDLEPVVPGNTLETRVQYSHESTALLAERTADDNMHTYQPMQKRHKTQINQSEHTPLSTPAVPKERTLNQIEMQIAGAEKTKMFRNEETPARKMKTPRKKHRPKVIRENKLAKVQKSDSTPDGKSPNQKVKRSYVRKKRSLSSLEKCSGPASNQSISRGTGIAARSRTASVRRSLQFEPEEQGVQGDHSSMSSLHHHIYETPVHAQSSFCSELEVQIGHGPQVDMENSPGGLAFGMSLRLNKMLDEYIHLPEVTPKPAQEISSATSGSAELAREQDNMGRTCEPDGTSKASLCIKERVVKTAIEGNERDLELNYSDVDGFLSSARSIPEQMSKVSEVENHNDGESSLTGTRDCFILRAAAEMLALCQSGGIKKKRSARVRRNSFYSMMDLENNSLQASTNLPQPCMDALYESSYIKFMTKKRSQKGRLHCSSSIHPNDELKYRFSPGSIFSVGSNGSKISEGPFPNSSPQTLDNERINFDSHCDVPEGISANTTGQYMDYLQGVSSKLKHLDLNIEQVHRTEMHLSLSTPAIISFGGTDGLSNALVPYGGGVMVPYERPLQLVKKRRPRAKVELDFETTRVWNLLMGKASEPDGTDAEKERWWQQERDVFQGRANSFIARMRLVQGDRHFSPWKGSVVDSVVGVFLTQNVADHLSSSAYMALAATFPSRSVNSNCKDDATTQDNEQTISTSALGEKSIFDLFPNGARSDRGGGCEELSMTYEKIHVEPKDNTRASELIEGEAYSFYCKSADGSVCNHQETGIEHKEQQFPDFSSVELTKPTELMQQIQIRKEISSSQSVSLETIQSRLSLSFGIPRNFVGGSSSAAYQQLGSNFDNGRSLTGKDATISEIECQRLQTAAINDYGFGKPRTPSSSAMPFILTVDPQQLNLRNEPNVSSTSSNSPSDSASPNIKNGTSPLFMPFHSYVAEWSGNMTAGMTLNSAKTSTELPGEMTVETSRKEDEYTLKSGFTSYNGVPDTEAQASRPKKTRTTSKKNTENFDWDKLRRQACTEGHMKKRSFERRDSVDWESNFLNRLVRDHGCIDLEWLRDIPPDSAK</sequence>
<protein>
    <submittedName>
        <fullName evidence="2">Protein ROS1</fullName>
    </submittedName>
</protein>
<feature type="region of interest" description="Disordered" evidence="1">
    <location>
        <begin position="389"/>
        <end position="418"/>
    </location>
</feature>
<evidence type="ECO:0000313" key="2">
    <source>
        <dbReference type="EMBL" id="OEL24444.1"/>
    </source>
</evidence>
<organism evidence="2 3">
    <name type="scientific">Dichanthelium oligosanthes</name>
    <dbReference type="NCBI Taxonomy" id="888268"/>
    <lineage>
        <taxon>Eukaryota</taxon>
        <taxon>Viridiplantae</taxon>
        <taxon>Streptophyta</taxon>
        <taxon>Embryophyta</taxon>
        <taxon>Tracheophyta</taxon>
        <taxon>Spermatophyta</taxon>
        <taxon>Magnoliopsida</taxon>
        <taxon>Liliopsida</taxon>
        <taxon>Poales</taxon>
        <taxon>Poaceae</taxon>
        <taxon>PACMAD clade</taxon>
        <taxon>Panicoideae</taxon>
        <taxon>Panicodae</taxon>
        <taxon>Paniceae</taxon>
        <taxon>Dichantheliinae</taxon>
        <taxon>Dichanthelium</taxon>
    </lineage>
</organism>
<feature type="region of interest" description="Disordered" evidence="1">
    <location>
        <begin position="215"/>
        <end position="322"/>
    </location>
</feature>
<reference evidence="2 3" key="1">
    <citation type="submission" date="2016-09" db="EMBL/GenBank/DDBJ databases">
        <title>The draft genome of Dichanthelium oligosanthes: A C3 panicoid grass species.</title>
        <authorList>
            <person name="Studer A.J."/>
            <person name="Schnable J.C."/>
            <person name="Brutnell T.P."/>
        </authorList>
    </citation>
    <scope>NUCLEOTIDE SEQUENCE [LARGE SCALE GENOMIC DNA]</scope>
    <source>
        <strain evidence="3">cv. Kellogg 1175</strain>
        <tissue evidence="2">Leaf</tissue>
    </source>
</reference>
<gene>
    <name evidence="2" type="ORF">BAE44_0014534</name>
</gene>
<dbReference type="InterPro" id="IPR044811">
    <property type="entry name" value="DME/ROS1"/>
</dbReference>
<name>A0A1E5VHB9_9POAL</name>
<dbReference type="AlphaFoldDB" id="A0A1E5VHB9"/>
<dbReference type="GO" id="GO:0035514">
    <property type="term" value="F:DNA demethylase activity"/>
    <property type="evidence" value="ECO:0007669"/>
    <property type="project" value="InterPro"/>
</dbReference>
<feature type="region of interest" description="Disordered" evidence="1">
    <location>
        <begin position="1098"/>
        <end position="1126"/>
    </location>
</feature>
<feature type="compositionally biased region" description="Basic residues" evidence="1">
    <location>
        <begin position="260"/>
        <end position="271"/>
    </location>
</feature>
<feature type="compositionally biased region" description="Low complexity" evidence="1">
    <location>
        <begin position="294"/>
        <end position="305"/>
    </location>
</feature>
<feature type="region of interest" description="Disordered" evidence="1">
    <location>
        <begin position="1"/>
        <end position="27"/>
    </location>
</feature>
<accession>A0A1E5VHB9</accession>
<evidence type="ECO:0000256" key="1">
    <source>
        <dbReference type="SAM" id="MobiDB-lite"/>
    </source>
</evidence>
<feature type="compositionally biased region" description="Low complexity" evidence="1">
    <location>
        <begin position="1"/>
        <end position="17"/>
    </location>
</feature>
<comment type="caution">
    <text evidence="2">The sequence shown here is derived from an EMBL/GenBank/DDBJ whole genome shotgun (WGS) entry which is preliminary data.</text>
</comment>
<dbReference type="Proteomes" id="UP000095767">
    <property type="component" value="Unassembled WGS sequence"/>
</dbReference>
<keyword evidence="3" id="KW-1185">Reference proteome</keyword>
<dbReference type="EMBL" id="LWDX02039673">
    <property type="protein sequence ID" value="OEL24444.1"/>
    <property type="molecule type" value="Genomic_DNA"/>
</dbReference>
<evidence type="ECO:0000313" key="3">
    <source>
        <dbReference type="Proteomes" id="UP000095767"/>
    </source>
</evidence>
<dbReference type="PANTHER" id="PTHR46213">
    <property type="entry name" value="TRANSCRIPTIONAL ACTIVATOR DEMETER"/>
    <property type="match status" value="1"/>
</dbReference>
<feature type="compositionally biased region" description="Basic and acidic residues" evidence="1">
    <location>
        <begin position="236"/>
        <end position="252"/>
    </location>
</feature>
<dbReference type="PANTHER" id="PTHR46213:SF2">
    <property type="entry name" value="PROTEIN ROS1C"/>
    <property type="match status" value="1"/>
</dbReference>
<dbReference type="GO" id="GO:0019104">
    <property type="term" value="F:DNA N-glycosylase activity"/>
    <property type="evidence" value="ECO:0007669"/>
    <property type="project" value="InterPro"/>
</dbReference>